<evidence type="ECO:0000259" key="4">
    <source>
        <dbReference type="Pfam" id="PF01103"/>
    </source>
</evidence>
<evidence type="ECO:0000313" key="5">
    <source>
        <dbReference type="EMBL" id="QDT58829.1"/>
    </source>
</evidence>
<dbReference type="InterPro" id="IPR000184">
    <property type="entry name" value="Bac_surfAg_D15"/>
</dbReference>
<evidence type="ECO:0000256" key="2">
    <source>
        <dbReference type="ARBA" id="ARBA00023136"/>
    </source>
</evidence>
<organism evidence="5 6">
    <name type="scientific">Stieleria bergensis</name>
    <dbReference type="NCBI Taxonomy" id="2528025"/>
    <lineage>
        <taxon>Bacteria</taxon>
        <taxon>Pseudomonadati</taxon>
        <taxon>Planctomycetota</taxon>
        <taxon>Planctomycetia</taxon>
        <taxon>Pirellulales</taxon>
        <taxon>Pirellulaceae</taxon>
        <taxon>Stieleria</taxon>
    </lineage>
</organism>
<feature type="region of interest" description="Disordered" evidence="3">
    <location>
        <begin position="1"/>
        <end position="25"/>
    </location>
</feature>
<comment type="subcellular location">
    <subcellularLocation>
        <location evidence="1">Membrane</location>
    </subcellularLocation>
</comment>
<name>A0A517SRU7_9BACT</name>
<dbReference type="AlphaFoldDB" id="A0A517SRU7"/>
<dbReference type="Gene3D" id="2.40.160.50">
    <property type="entry name" value="membrane protein fhac: a member of the omp85/tpsb transporter family"/>
    <property type="match status" value="1"/>
</dbReference>
<evidence type="ECO:0000313" key="6">
    <source>
        <dbReference type="Proteomes" id="UP000315003"/>
    </source>
</evidence>
<evidence type="ECO:0000256" key="1">
    <source>
        <dbReference type="ARBA" id="ARBA00004370"/>
    </source>
</evidence>
<feature type="domain" description="Bacterial surface antigen (D15)" evidence="4">
    <location>
        <begin position="268"/>
        <end position="568"/>
    </location>
</feature>
<keyword evidence="2" id="KW-0472">Membrane</keyword>
<protein>
    <submittedName>
        <fullName evidence="5">Outer membrane protein assembly factor YaeT</fullName>
    </submittedName>
</protein>
<dbReference type="Proteomes" id="UP000315003">
    <property type="component" value="Chromosome"/>
</dbReference>
<dbReference type="GO" id="GO:0019867">
    <property type="term" value="C:outer membrane"/>
    <property type="evidence" value="ECO:0007669"/>
    <property type="project" value="InterPro"/>
</dbReference>
<feature type="compositionally biased region" description="Polar residues" evidence="3">
    <location>
        <begin position="1"/>
        <end position="22"/>
    </location>
</feature>
<keyword evidence="6" id="KW-1185">Reference proteome</keyword>
<proteinExistence type="predicted"/>
<dbReference type="Pfam" id="PF01103">
    <property type="entry name" value="Omp85"/>
    <property type="match status" value="1"/>
</dbReference>
<gene>
    <name evidence="5" type="ORF">SV7mr_13300</name>
</gene>
<evidence type="ECO:0000256" key="3">
    <source>
        <dbReference type="SAM" id="MobiDB-lite"/>
    </source>
</evidence>
<reference evidence="5 6" key="1">
    <citation type="submission" date="2019-02" db="EMBL/GenBank/DDBJ databases">
        <title>Deep-cultivation of Planctomycetes and their phenomic and genomic characterization uncovers novel biology.</title>
        <authorList>
            <person name="Wiegand S."/>
            <person name="Jogler M."/>
            <person name="Boedeker C."/>
            <person name="Pinto D."/>
            <person name="Vollmers J."/>
            <person name="Rivas-Marin E."/>
            <person name="Kohn T."/>
            <person name="Peeters S.H."/>
            <person name="Heuer A."/>
            <person name="Rast P."/>
            <person name="Oberbeckmann S."/>
            <person name="Bunk B."/>
            <person name="Jeske O."/>
            <person name="Meyerdierks A."/>
            <person name="Storesund J.E."/>
            <person name="Kallscheuer N."/>
            <person name="Luecker S."/>
            <person name="Lage O.M."/>
            <person name="Pohl T."/>
            <person name="Merkel B.J."/>
            <person name="Hornburger P."/>
            <person name="Mueller R.-W."/>
            <person name="Bruemmer F."/>
            <person name="Labrenz M."/>
            <person name="Spormann A.M."/>
            <person name="Op den Camp H."/>
            <person name="Overmann J."/>
            <person name="Amann R."/>
            <person name="Jetten M.S.M."/>
            <person name="Mascher T."/>
            <person name="Medema M.H."/>
            <person name="Devos D.P."/>
            <person name="Kaster A.-K."/>
            <person name="Ovreas L."/>
            <person name="Rohde M."/>
            <person name="Galperin M.Y."/>
            <person name="Jogler C."/>
        </authorList>
    </citation>
    <scope>NUCLEOTIDE SEQUENCE [LARGE SCALE GENOMIC DNA]</scope>
    <source>
        <strain evidence="5 6">SV_7m_r</strain>
    </source>
</reference>
<dbReference type="EMBL" id="CP036272">
    <property type="protein sequence ID" value="QDT58829.1"/>
    <property type="molecule type" value="Genomic_DNA"/>
</dbReference>
<accession>A0A517SRU7</accession>
<sequence>MLSLTSQTRNGPSPQRLTSNPLRQVPVSSPRCFAKMVLETDSADPQTLPARPANRDAMLRGCGRSLMALFCLTLFCLVPGTVSGQGVNAPAGFVPTGTTPSYSQRPQTGTSTPVVTANYQRSNAAGTTNGQVVTADGRSGSQVPFPTTRLVSGQQPAGAATSVPTTTGVPAPTTTFPIAPSQLGLANPLANTATAYSPLVTNPMMPPPRVRVADLMVTGFPARTGRVMVGAAVNSDAGVTGQLTIDERNFDITRFPTSWSDFANGRAFRGAGQTFRLEAAPGSQIDSYRFEFADPNLLNYLPISYSVSAFLYDRNFTDWDENRLGARFGLGYRITPNLSLNGYLGANRVKIGDLRLPGLDPELDNMVGKNNSYDVGLSLRHDTRDSLIQASRGHYFEVNFRETFGDFNYSRLEADYRKFWLLRERIDGSGKHTVSFRTQLGFSGDETPIYDNFFAGGYATLRGFDFRGASPVIGGNDGIEVGGQFQFLNSVEYMFPLTADDMFRGVVFCDFGTVEDKVEFNSESFRVAPGFGLRVNIPMMGPAPLAFDFGFPVNKADFDDERVFAFYMSMIR</sequence>